<organism evidence="1 2">
    <name type="scientific">Daphnia magna</name>
    <dbReference type="NCBI Taxonomy" id="35525"/>
    <lineage>
        <taxon>Eukaryota</taxon>
        <taxon>Metazoa</taxon>
        <taxon>Ecdysozoa</taxon>
        <taxon>Arthropoda</taxon>
        <taxon>Crustacea</taxon>
        <taxon>Branchiopoda</taxon>
        <taxon>Diplostraca</taxon>
        <taxon>Cladocera</taxon>
        <taxon>Anomopoda</taxon>
        <taxon>Daphniidae</taxon>
        <taxon>Daphnia</taxon>
    </lineage>
</organism>
<name>A0A164HE01_9CRUS</name>
<dbReference type="Proteomes" id="UP000076858">
    <property type="component" value="Unassembled WGS sequence"/>
</dbReference>
<dbReference type="SUPFAM" id="SSF140996">
    <property type="entry name" value="Hermes dimerisation domain"/>
    <property type="match status" value="1"/>
</dbReference>
<proteinExistence type="predicted"/>
<evidence type="ECO:0000313" key="2">
    <source>
        <dbReference type="Proteomes" id="UP000076858"/>
    </source>
</evidence>
<dbReference type="OrthoDB" id="6382074at2759"/>
<evidence type="ECO:0000313" key="1">
    <source>
        <dbReference type="EMBL" id="KZS00025.1"/>
    </source>
</evidence>
<dbReference type="PANTHER" id="PTHR47501">
    <property type="entry name" value="TRANSPOSASE-RELATED"/>
    <property type="match status" value="1"/>
</dbReference>
<comment type="caution">
    <text evidence="1">The sequence shown here is derived from an EMBL/GenBank/DDBJ whole genome shotgun (WGS) entry which is preliminary data.</text>
</comment>
<sequence length="157" mass="18155">MYRCLFEGCKMKVKKDGTQKSLIVFNDTRFNAKRHYLSHDPNNSLGHKDKWRKAVDKLKESSDTHHITTRPSVQRLSSQTDLDNWVMNFLIVDVLPMHVVEKAGFKTLVSSLAPHLQLRGRTFFTNMLETKYEERKLQLKAALSRCTDAATTVDAWT</sequence>
<dbReference type="EMBL" id="LRGB01011918">
    <property type="protein sequence ID" value="KZS00025.1"/>
    <property type="molecule type" value="Genomic_DNA"/>
</dbReference>
<keyword evidence="2" id="KW-1185">Reference proteome</keyword>
<protein>
    <submittedName>
        <fullName evidence="1">Uncharacterized protein</fullName>
    </submittedName>
</protein>
<reference evidence="1 2" key="1">
    <citation type="submission" date="2016-03" db="EMBL/GenBank/DDBJ databases">
        <title>EvidentialGene: Evidence-directed Construction of Genes on Genomes.</title>
        <authorList>
            <person name="Gilbert D.G."/>
            <person name="Choi J.-H."/>
            <person name="Mockaitis K."/>
            <person name="Colbourne J."/>
            <person name="Pfrender M."/>
        </authorList>
    </citation>
    <scope>NUCLEOTIDE SEQUENCE [LARGE SCALE GENOMIC DNA]</scope>
    <source>
        <strain evidence="1 2">Xinb3</strain>
        <tissue evidence="1">Complete organism</tissue>
    </source>
</reference>
<gene>
    <name evidence="1" type="ORF">APZ42_003863</name>
</gene>
<accession>A0A164HE01</accession>
<dbReference type="AlphaFoldDB" id="A0A164HE01"/>